<dbReference type="EMBL" id="GBRH01169197">
    <property type="protein sequence ID" value="JAE28699.1"/>
    <property type="molecule type" value="Transcribed_RNA"/>
</dbReference>
<protein>
    <submittedName>
        <fullName evidence="1">Uncharacterized protein</fullName>
    </submittedName>
</protein>
<accession>A0A0A9GYS8</accession>
<organism evidence="1">
    <name type="scientific">Arundo donax</name>
    <name type="common">Giant reed</name>
    <name type="synonym">Donax arundinaceus</name>
    <dbReference type="NCBI Taxonomy" id="35708"/>
    <lineage>
        <taxon>Eukaryota</taxon>
        <taxon>Viridiplantae</taxon>
        <taxon>Streptophyta</taxon>
        <taxon>Embryophyta</taxon>
        <taxon>Tracheophyta</taxon>
        <taxon>Spermatophyta</taxon>
        <taxon>Magnoliopsida</taxon>
        <taxon>Liliopsida</taxon>
        <taxon>Poales</taxon>
        <taxon>Poaceae</taxon>
        <taxon>PACMAD clade</taxon>
        <taxon>Arundinoideae</taxon>
        <taxon>Arundineae</taxon>
        <taxon>Arundo</taxon>
    </lineage>
</organism>
<dbReference type="AlphaFoldDB" id="A0A0A9GYS8"/>
<proteinExistence type="predicted"/>
<sequence>MATDSHNSAAAVFESINSQVRVTYAEGSGAF</sequence>
<reference evidence="1" key="1">
    <citation type="submission" date="2014-09" db="EMBL/GenBank/DDBJ databases">
        <authorList>
            <person name="Magalhaes I.L.F."/>
            <person name="Oliveira U."/>
            <person name="Santos F.R."/>
            <person name="Vidigal T.H.D.A."/>
            <person name="Brescovit A.D."/>
            <person name="Santos A.J."/>
        </authorList>
    </citation>
    <scope>NUCLEOTIDE SEQUENCE</scope>
    <source>
        <tissue evidence="1">Shoot tissue taken approximately 20 cm above the soil surface</tissue>
    </source>
</reference>
<evidence type="ECO:0000313" key="1">
    <source>
        <dbReference type="EMBL" id="JAE28699.1"/>
    </source>
</evidence>
<reference evidence="1" key="2">
    <citation type="journal article" date="2015" name="Data Brief">
        <title>Shoot transcriptome of the giant reed, Arundo donax.</title>
        <authorList>
            <person name="Barrero R.A."/>
            <person name="Guerrero F.D."/>
            <person name="Moolhuijzen P."/>
            <person name="Goolsby J.A."/>
            <person name="Tidwell J."/>
            <person name="Bellgard S.E."/>
            <person name="Bellgard M.I."/>
        </authorList>
    </citation>
    <scope>NUCLEOTIDE SEQUENCE</scope>
    <source>
        <tissue evidence="1">Shoot tissue taken approximately 20 cm above the soil surface</tissue>
    </source>
</reference>
<name>A0A0A9GYS8_ARUDO</name>